<organism evidence="1 2">
    <name type="scientific">Clostridium muellerianum</name>
    <dbReference type="NCBI Taxonomy" id="2716538"/>
    <lineage>
        <taxon>Bacteria</taxon>
        <taxon>Bacillati</taxon>
        <taxon>Bacillota</taxon>
        <taxon>Clostridia</taxon>
        <taxon>Eubacteriales</taxon>
        <taxon>Clostridiaceae</taxon>
        <taxon>Clostridium</taxon>
    </lineage>
</organism>
<evidence type="ECO:0000313" key="1">
    <source>
        <dbReference type="EMBL" id="NMM63033.1"/>
    </source>
</evidence>
<sequence length="157" mass="18167">MAFLKKIVFGISFFTVITSFTFPCYAYEATIKQPNKIESAQPTENSTEIIYRDVITSLLVPYIQKEINNYYKEYLTESPQLSAYSIDIVSAKRKFKTGYLIELEVIAHPYVGPHNTVGDDRMIIETGGLGSVEIKKFEHIKSYQLPWNWQHIVKKPY</sequence>
<accession>A0A7Y0HPT5</accession>
<dbReference type="Proteomes" id="UP000537131">
    <property type="component" value="Unassembled WGS sequence"/>
</dbReference>
<proteinExistence type="predicted"/>
<gene>
    <name evidence="1" type="ORF">HBE96_10030</name>
</gene>
<reference evidence="1 2" key="1">
    <citation type="submission" date="2020-06" db="EMBL/GenBank/DDBJ databases">
        <title>Complete Genome Sequence of Clostridium muelleri sp. nov. P21T, an Acid-Alcohol Producing Acetogen Isolated from Old Hay.</title>
        <authorList>
            <person name="Duncan K.E."/>
            <person name="Tanner R.S."/>
        </authorList>
    </citation>
    <scope>NUCLEOTIDE SEQUENCE [LARGE SCALE GENOMIC DNA]</scope>
    <source>
        <strain evidence="1 2">P21</strain>
    </source>
</reference>
<dbReference type="EMBL" id="JABBNI010000017">
    <property type="protein sequence ID" value="NMM63033.1"/>
    <property type="molecule type" value="Genomic_DNA"/>
</dbReference>
<dbReference type="InterPro" id="IPR024984">
    <property type="entry name" value="DUF3888"/>
</dbReference>
<keyword evidence="2" id="KW-1185">Reference proteome</keyword>
<dbReference type="Pfam" id="PF13027">
    <property type="entry name" value="DUF3888"/>
    <property type="match status" value="1"/>
</dbReference>
<dbReference type="RefSeq" id="WP_169297639.1">
    <property type="nucleotide sequence ID" value="NZ_JABBNI010000017.1"/>
</dbReference>
<dbReference type="AlphaFoldDB" id="A0A7Y0HPT5"/>
<comment type="caution">
    <text evidence="1">The sequence shown here is derived from an EMBL/GenBank/DDBJ whole genome shotgun (WGS) entry which is preliminary data.</text>
</comment>
<name>A0A7Y0HPT5_9CLOT</name>
<protein>
    <submittedName>
        <fullName evidence="1">DUF3888 domain-containing protein</fullName>
    </submittedName>
</protein>
<evidence type="ECO:0000313" key="2">
    <source>
        <dbReference type="Proteomes" id="UP000537131"/>
    </source>
</evidence>